<comment type="caution">
    <text evidence="2">The sequence shown here is derived from an EMBL/GenBank/DDBJ whole genome shotgun (WGS) entry which is preliminary data.</text>
</comment>
<keyword evidence="3" id="KW-1185">Reference proteome</keyword>
<protein>
    <submittedName>
        <fullName evidence="2">Uncharacterized protein</fullName>
    </submittedName>
</protein>
<evidence type="ECO:0000313" key="2">
    <source>
        <dbReference type="EMBL" id="MPC71511.1"/>
    </source>
</evidence>
<name>A0A5B7HFI9_PORTR</name>
<dbReference type="Proteomes" id="UP000324222">
    <property type="component" value="Unassembled WGS sequence"/>
</dbReference>
<gene>
    <name evidence="2" type="ORF">E2C01_065788</name>
</gene>
<dbReference type="EMBL" id="VSRR010033013">
    <property type="protein sequence ID" value="MPC71511.1"/>
    <property type="molecule type" value="Genomic_DNA"/>
</dbReference>
<dbReference type="AlphaFoldDB" id="A0A5B7HFI9"/>
<organism evidence="2 3">
    <name type="scientific">Portunus trituberculatus</name>
    <name type="common">Swimming crab</name>
    <name type="synonym">Neptunus trituberculatus</name>
    <dbReference type="NCBI Taxonomy" id="210409"/>
    <lineage>
        <taxon>Eukaryota</taxon>
        <taxon>Metazoa</taxon>
        <taxon>Ecdysozoa</taxon>
        <taxon>Arthropoda</taxon>
        <taxon>Crustacea</taxon>
        <taxon>Multicrustacea</taxon>
        <taxon>Malacostraca</taxon>
        <taxon>Eumalacostraca</taxon>
        <taxon>Eucarida</taxon>
        <taxon>Decapoda</taxon>
        <taxon>Pleocyemata</taxon>
        <taxon>Brachyura</taxon>
        <taxon>Eubrachyura</taxon>
        <taxon>Portunoidea</taxon>
        <taxon>Portunidae</taxon>
        <taxon>Portuninae</taxon>
        <taxon>Portunus</taxon>
    </lineage>
</organism>
<accession>A0A5B7HFI9</accession>
<evidence type="ECO:0000256" key="1">
    <source>
        <dbReference type="SAM" id="MobiDB-lite"/>
    </source>
</evidence>
<evidence type="ECO:0000313" key="3">
    <source>
        <dbReference type="Proteomes" id="UP000324222"/>
    </source>
</evidence>
<reference evidence="2 3" key="1">
    <citation type="submission" date="2019-05" db="EMBL/GenBank/DDBJ databases">
        <title>Another draft genome of Portunus trituberculatus and its Hox gene families provides insights of decapod evolution.</title>
        <authorList>
            <person name="Jeong J.-H."/>
            <person name="Song I."/>
            <person name="Kim S."/>
            <person name="Choi T."/>
            <person name="Kim D."/>
            <person name="Ryu S."/>
            <person name="Kim W."/>
        </authorList>
    </citation>
    <scope>NUCLEOTIDE SEQUENCE [LARGE SCALE GENOMIC DNA]</scope>
    <source>
        <tissue evidence="2">Muscle</tissue>
    </source>
</reference>
<proteinExistence type="predicted"/>
<sequence>MAVLGWVIRCFLWSPKPSCFILFAPIIGCRLEDAAQPQVALYTEAPTRRPSPTHPSSSAAVH</sequence>
<feature type="region of interest" description="Disordered" evidence="1">
    <location>
        <begin position="42"/>
        <end position="62"/>
    </location>
</feature>
<feature type="compositionally biased region" description="Low complexity" evidence="1">
    <location>
        <begin position="48"/>
        <end position="62"/>
    </location>
</feature>